<reference evidence="6" key="1">
    <citation type="submission" date="2021-07" db="EMBL/GenBank/DDBJ databases">
        <authorList>
            <person name="Fernandez M."/>
            <person name="Pereira P."/>
            <person name="Torres Tejerizo G.A."/>
            <person name="Gonzalez P."/>
            <person name="Agostini E."/>
        </authorList>
    </citation>
    <scope>NUCLEOTIDE SEQUENCE</scope>
    <source>
        <strain evidence="6">SFC 500-1A</strain>
    </source>
</reference>
<dbReference type="InterPro" id="IPR023353">
    <property type="entry name" value="LemA-like_dom_sf"/>
</dbReference>
<gene>
    <name evidence="6" type="ORF">KW868_00580</name>
</gene>
<protein>
    <submittedName>
        <fullName evidence="6">LemA family protein</fullName>
    </submittedName>
</protein>
<dbReference type="PANTHER" id="PTHR34478:SF1">
    <property type="entry name" value="PROTEIN LEMA"/>
    <property type="match status" value="1"/>
</dbReference>
<keyword evidence="3" id="KW-0812">Transmembrane</keyword>
<dbReference type="Pfam" id="PF04011">
    <property type="entry name" value="LemA"/>
    <property type="match status" value="1"/>
</dbReference>
<dbReference type="InterPro" id="IPR007156">
    <property type="entry name" value="MamQ_LemA"/>
</dbReference>
<evidence type="ECO:0000256" key="3">
    <source>
        <dbReference type="ARBA" id="ARBA00022692"/>
    </source>
</evidence>
<accession>A0A077KVA5</accession>
<dbReference type="PANTHER" id="PTHR34478">
    <property type="entry name" value="PROTEIN LEMA"/>
    <property type="match status" value="1"/>
</dbReference>
<sequence>MGLIIFIGIFIVLIVWGILVRNNIVRYFNATQRAWAEVANFERQKVKTLETLEQTLAQYTQFEKSTLEKVTELRQQILNLNLNNTDVSQLQHVEKLNQDLMKSLNVVVENYPELKADTLYAKMMDDIQEQNENVGAAITIFNRNVEEFNNTIEIFPNNMINTITLAKKTIRPFSDNVVTQNFDYKPNFN</sequence>
<comment type="caution">
    <text evidence="6">The sequence shown here is derived from an EMBL/GenBank/DDBJ whole genome shotgun (WGS) entry which is preliminary data.</text>
</comment>
<evidence type="ECO:0000313" key="6">
    <source>
        <dbReference type="EMBL" id="MCF0262972.1"/>
    </source>
</evidence>
<keyword evidence="4" id="KW-1133">Transmembrane helix</keyword>
<keyword evidence="5" id="KW-0472">Membrane</keyword>
<dbReference type="RefSeq" id="WP_004723147.1">
    <property type="nucleotide sequence ID" value="NZ_AP014630.1"/>
</dbReference>
<evidence type="ECO:0000256" key="2">
    <source>
        <dbReference type="ARBA" id="ARBA00008854"/>
    </source>
</evidence>
<dbReference type="EMBL" id="JAHWXT010000001">
    <property type="protein sequence ID" value="MCF0262972.1"/>
    <property type="molecule type" value="Genomic_DNA"/>
</dbReference>
<evidence type="ECO:0000256" key="5">
    <source>
        <dbReference type="ARBA" id="ARBA00023136"/>
    </source>
</evidence>
<dbReference type="AlphaFoldDB" id="A0A077KVA5"/>
<dbReference type="KEGG" id="agu:AS4_06160"/>
<dbReference type="GO" id="GO:0016020">
    <property type="term" value="C:membrane"/>
    <property type="evidence" value="ECO:0007669"/>
    <property type="project" value="UniProtKB-SubCell"/>
</dbReference>
<name>A0A077KVA5_ACIGI</name>
<organism evidence="6 7">
    <name type="scientific">Acinetobacter guillouiae</name>
    <name type="common">Acinetobacter genomosp. 11</name>
    <dbReference type="NCBI Taxonomy" id="106649"/>
    <lineage>
        <taxon>Bacteria</taxon>
        <taxon>Pseudomonadati</taxon>
        <taxon>Pseudomonadota</taxon>
        <taxon>Gammaproteobacteria</taxon>
        <taxon>Moraxellales</taxon>
        <taxon>Moraxellaceae</taxon>
        <taxon>Acinetobacter</taxon>
    </lineage>
</organism>
<proteinExistence type="inferred from homology"/>
<dbReference type="Proteomes" id="UP000887320">
    <property type="component" value="Unassembled WGS sequence"/>
</dbReference>
<comment type="subcellular location">
    <subcellularLocation>
        <location evidence="1">Membrane</location>
        <topology evidence="1">Single-pass membrane protein</topology>
    </subcellularLocation>
</comment>
<evidence type="ECO:0000256" key="1">
    <source>
        <dbReference type="ARBA" id="ARBA00004167"/>
    </source>
</evidence>
<evidence type="ECO:0000256" key="4">
    <source>
        <dbReference type="ARBA" id="ARBA00022989"/>
    </source>
</evidence>
<dbReference type="Gene3D" id="1.20.1440.20">
    <property type="entry name" value="LemA-like domain"/>
    <property type="match status" value="1"/>
</dbReference>
<dbReference type="SUPFAM" id="SSF140478">
    <property type="entry name" value="LemA-like"/>
    <property type="match status" value="1"/>
</dbReference>
<dbReference type="GeneID" id="67742738"/>
<evidence type="ECO:0000313" key="7">
    <source>
        <dbReference type="Proteomes" id="UP000887320"/>
    </source>
</evidence>
<comment type="similarity">
    <text evidence="2">Belongs to the LemA family.</text>
</comment>
<dbReference type="STRING" id="106649.GCA_000829655_04291"/>